<reference evidence="1 2" key="1">
    <citation type="submission" date="2021-06" db="EMBL/GenBank/DDBJ databases">
        <title>Caerostris extrusa draft genome.</title>
        <authorList>
            <person name="Kono N."/>
            <person name="Arakawa K."/>
        </authorList>
    </citation>
    <scope>NUCLEOTIDE SEQUENCE [LARGE SCALE GENOMIC DNA]</scope>
</reference>
<protein>
    <submittedName>
        <fullName evidence="1">Uncharacterized protein</fullName>
    </submittedName>
</protein>
<sequence length="136" mass="15910">MSHNVRKFSNHCTLHFRFCVKVHRKDWKEEGGGFMAEIIIVCGEQKSAPIRDLIFPEYRTPTRDQNFPTLVPEISASSCVKVRRKDWSEYRGKLMAKIIIVCDEQKAHTYVISFSRVQSSHTRPVIIRVAWCKDRT</sequence>
<name>A0AAV4Q0C6_CAEEX</name>
<dbReference type="Proteomes" id="UP001054945">
    <property type="component" value="Unassembled WGS sequence"/>
</dbReference>
<proteinExistence type="predicted"/>
<keyword evidence="2" id="KW-1185">Reference proteome</keyword>
<evidence type="ECO:0000313" key="1">
    <source>
        <dbReference type="EMBL" id="GIY00858.1"/>
    </source>
</evidence>
<gene>
    <name evidence="1" type="ORF">CEXT_773621</name>
</gene>
<evidence type="ECO:0000313" key="2">
    <source>
        <dbReference type="Proteomes" id="UP001054945"/>
    </source>
</evidence>
<dbReference type="AlphaFoldDB" id="A0AAV4Q0C6"/>
<accession>A0AAV4Q0C6</accession>
<comment type="caution">
    <text evidence="1">The sequence shown here is derived from an EMBL/GenBank/DDBJ whole genome shotgun (WGS) entry which is preliminary data.</text>
</comment>
<organism evidence="1 2">
    <name type="scientific">Caerostris extrusa</name>
    <name type="common">Bark spider</name>
    <name type="synonym">Caerostris bankana</name>
    <dbReference type="NCBI Taxonomy" id="172846"/>
    <lineage>
        <taxon>Eukaryota</taxon>
        <taxon>Metazoa</taxon>
        <taxon>Ecdysozoa</taxon>
        <taxon>Arthropoda</taxon>
        <taxon>Chelicerata</taxon>
        <taxon>Arachnida</taxon>
        <taxon>Araneae</taxon>
        <taxon>Araneomorphae</taxon>
        <taxon>Entelegynae</taxon>
        <taxon>Araneoidea</taxon>
        <taxon>Araneidae</taxon>
        <taxon>Caerostris</taxon>
    </lineage>
</organism>
<dbReference type="EMBL" id="BPLR01005234">
    <property type="protein sequence ID" value="GIY00858.1"/>
    <property type="molecule type" value="Genomic_DNA"/>
</dbReference>